<feature type="compositionally biased region" description="Low complexity" evidence="4">
    <location>
        <begin position="1216"/>
        <end position="1230"/>
    </location>
</feature>
<keyword evidence="1 3" id="KW-0694">RNA-binding</keyword>
<dbReference type="InParanoid" id="A0A7R8UP55"/>
<evidence type="ECO:0000313" key="6">
    <source>
        <dbReference type="EMBL" id="CAD7084115.1"/>
    </source>
</evidence>
<dbReference type="SMART" id="SM00715">
    <property type="entry name" value="LA"/>
    <property type="match status" value="1"/>
</dbReference>
<feature type="compositionally biased region" description="Basic and acidic residues" evidence="4">
    <location>
        <begin position="659"/>
        <end position="705"/>
    </location>
</feature>
<dbReference type="GO" id="GO:0005829">
    <property type="term" value="C:cytosol"/>
    <property type="evidence" value="ECO:0007669"/>
    <property type="project" value="TreeGrafter"/>
</dbReference>
<evidence type="ECO:0000259" key="5">
    <source>
        <dbReference type="PROSITE" id="PS50961"/>
    </source>
</evidence>
<dbReference type="InterPro" id="IPR006607">
    <property type="entry name" value="DM15"/>
</dbReference>
<feature type="compositionally biased region" description="Polar residues" evidence="4">
    <location>
        <begin position="238"/>
        <end position="248"/>
    </location>
</feature>
<feature type="compositionally biased region" description="Basic and acidic residues" evidence="4">
    <location>
        <begin position="373"/>
        <end position="382"/>
    </location>
</feature>
<feature type="region of interest" description="Disordered" evidence="4">
    <location>
        <begin position="888"/>
        <end position="909"/>
    </location>
</feature>
<evidence type="ECO:0000256" key="4">
    <source>
        <dbReference type="SAM" id="MobiDB-lite"/>
    </source>
</evidence>
<feature type="compositionally biased region" description="Low complexity" evidence="4">
    <location>
        <begin position="346"/>
        <end position="358"/>
    </location>
</feature>
<feature type="compositionally biased region" description="Polar residues" evidence="4">
    <location>
        <begin position="1263"/>
        <end position="1279"/>
    </location>
</feature>
<dbReference type="GO" id="GO:0048255">
    <property type="term" value="P:mRNA stabilization"/>
    <property type="evidence" value="ECO:0007669"/>
    <property type="project" value="InterPro"/>
</dbReference>
<feature type="domain" description="HTH La-type RNA-binding" evidence="5">
    <location>
        <begin position="517"/>
        <end position="608"/>
    </location>
</feature>
<feature type="compositionally biased region" description="Basic residues" evidence="4">
    <location>
        <begin position="117"/>
        <end position="128"/>
    </location>
</feature>
<feature type="compositionally biased region" description="Basic and acidic residues" evidence="4">
    <location>
        <begin position="90"/>
        <end position="99"/>
    </location>
</feature>
<feature type="compositionally biased region" description="Low complexity" evidence="4">
    <location>
        <begin position="140"/>
        <end position="153"/>
    </location>
</feature>
<gene>
    <name evidence="6" type="ORF">HERILL_LOCUS7026</name>
</gene>
<dbReference type="Gene3D" id="1.10.10.10">
    <property type="entry name" value="Winged helix-like DNA-binding domain superfamily/Winged helix DNA-binding domain"/>
    <property type="match status" value="1"/>
</dbReference>
<proteinExistence type="predicted"/>
<organism evidence="6 7">
    <name type="scientific">Hermetia illucens</name>
    <name type="common">Black soldier fly</name>
    <dbReference type="NCBI Taxonomy" id="343691"/>
    <lineage>
        <taxon>Eukaryota</taxon>
        <taxon>Metazoa</taxon>
        <taxon>Ecdysozoa</taxon>
        <taxon>Arthropoda</taxon>
        <taxon>Hexapoda</taxon>
        <taxon>Insecta</taxon>
        <taxon>Pterygota</taxon>
        <taxon>Neoptera</taxon>
        <taxon>Endopterygota</taxon>
        <taxon>Diptera</taxon>
        <taxon>Brachycera</taxon>
        <taxon>Stratiomyomorpha</taxon>
        <taxon>Stratiomyidae</taxon>
        <taxon>Hermetiinae</taxon>
        <taxon>Hermetia</taxon>
    </lineage>
</organism>
<dbReference type="EMBL" id="LR899011">
    <property type="protein sequence ID" value="CAD7084115.1"/>
    <property type="molecule type" value="Genomic_DNA"/>
</dbReference>
<feature type="region of interest" description="Disordered" evidence="4">
    <location>
        <begin position="312"/>
        <end position="477"/>
    </location>
</feature>
<accession>A0A7R8UP55</accession>
<feature type="compositionally biased region" description="Polar residues" evidence="4">
    <location>
        <begin position="188"/>
        <end position="200"/>
    </location>
</feature>
<feature type="region of interest" description="Disordered" evidence="4">
    <location>
        <begin position="934"/>
        <end position="955"/>
    </location>
</feature>
<feature type="compositionally biased region" description="Polar residues" evidence="4">
    <location>
        <begin position="1285"/>
        <end position="1307"/>
    </location>
</feature>
<dbReference type="GO" id="GO:0008187">
    <property type="term" value="F:poly-pyrimidine tract binding"/>
    <property type="evidence" value="ECO:0007669"/>
    <property type="project" value="UniProtKB-ARBA"/>
</dbReference>
<feature type="region of interest" description="Disordered" evidence="4">
    <location>
        <begin position="1"/>
        <end position="280"/>
    </location>
</feature>
<reference evidence="6 7" key="1">
    <citation type="submission" date="2020-11" db="EMBL/GenBank/DDBJ databases">
        <authorList>
            <person name="Wallbank WR R."/>
            <person name="Pardo Diaz C."/>
            <person name="Kozak K."/>
            <person name="Martin S."/>
            <person name="Jiggins C."/>
            <person name="Moest M."/>
            <person name="Warren A I."/>
            <person name="Generalovic N T."/>
            <person name="Byers J.R.P. K."/>
            <person name="Montejo-Kovacevich G."/>
            <person name="Yen C E."/>
        </authorList>
    </citation>
    <scope>NUCLEOTIDE SEQUENCE [LARGE SCALE GENOMIC DNA]</scope>
</reference>
<feature type="region of interest" description="Disordered" evidence="4">
    <location>
        <begin position="657"/>
        <end position="734"/>
    </location>
</feature>
<dbReference type="InterPro" id="IPR036388">
    <property type="entry name" value="WH-like_DNA-bd_sf"/>
</dbReference>
<dbReference type="GO" id="GO:0010494">
    <property type="term" value="C:cytoplasmic stress granule"/>
    <property type="evidence" value="ECO:0007669"/>
    <property type="project" value="TreeGrafter"/>
</dbReference>
<feature type="compositionally biased region" description="Polar residues" evidence="4">
    <location>
        <begin position="386"/>
        <end position="403"/>
    </location>
</feature>
<dbReference type="InterPro" id="IPR045180">
    <property type="entry name" value="La_dom_prot"/>
</dbReference>
<dbReference type="SMART" id="SM00684">
    <property type="entry name" value="DM15"/>
    <property type="match status" value="3"/>
</dbReference>
<name>A0A7R8UP55_HERIL</name>
<protein>
    <recommendedName>
        <fullName evidence="2">La-related protein 1</fullName>
    </recommendedName>
</protein>
<feature type="compositionally biased region" description="Basic residues" evidence="4">
    <location>
        <begin position="421"/>
        <end position="433"/>
    </location>
</feature>
<feature type="compositionally biased region" description="Basic and acidic residues" evidence="4">
    <location>
        <begin position="168"/>
        <end position="187"/>
    </location>
</feature>
<evidence type="ECO:0000256" key="1">
    <source>
        <dbReference type="ARBA" id="ARBA00022884"/>
    </source>
</evidence>
<dbReference type="Pfam" id="PF21071">
    <property type="entry name" value="LARP1_HEAT"/>
    <property type="match status" value="1"/>
</dbReference>
<dbReference type="PROSITE" id="PS50961">
    <property type="entry name" value="HTH_LA"/>
    <property type="match status" value="1"/>
</dbReference>
<evidence type="ECO:0000313" key="7">
    <source>
        <dbReference type="Proteomes" id="UP000594454"/>
    </source>
</evidence>
<dbReference type="GO" id="GO:0000339">
    <property type="term" value="F:RNA cap binding"/>
    <property type="evidence" value="ECO:0007669"/>
    <property type="project" value="InterPro"/>
</dbReference>
<sequence>MATSTVAAKEETAAAEAGSSTYAKVVLNVKDDDGKQQSSTSLDSPDTAGESDSNKENIDAGRKQSSDPLKREMSWSAEPPANPSASLISAEKRAAHDNQDNSSEVDDANDFTPVISHSRKDRKIRRKDRQRDKPNRGPPGSNAASNGKGASAGTAPNPSTGGSAGPNPEKRGNRPPRQSRDRREKANVKSQPPNESQQQKDVQKDASSDDSGENKSEEAPKKFVAAPPPKVNAWKITKQASGSPQASSIPLDKRVLQPKQQSKASGPKRDNVPPAVAPTVVKVTKDKKKINSKAGDFSNVGDWPVLTGAAAVKLPDNKKTPPPAKPATAGSDTTTSPESGDKTADSESPTSSSAVKSSPEAGTSAANSSTESAKAKSPKDDSSSPNGQSAQLEGAAGTSSNTKKIPKHRWRPLQIDVAKNARSKPSVRNRRISGNRGDEYEGGYGGSARNRRLRTTSYRGRPRGGGVGGRNPTARSSQYRSTRFNNMNHVDYKADGLDPSFIMMGTHYYNGMPGYIEMDVAAVKEAIKKQIEYYFSEENLRGDFFLRRKMDPEGFIPVTLIASFHRVLALTTDVALILTAIKESDKIELVDGFKVRTKVEPTKWPIQDNEISATEEQMALKANFAAAPLPSIPPPPLPRHFQIQSALSAKVAQAAQAVADDKSGSGKSSSTKDKNNDNSEKKDSAKTEKEASETAKADEEIKTVEQKPTPVGKDNKNDQSEAPVSPELPENAMLMSENMTTLWKEVKRRSKNSMGKETTKGAGRFPAKPQPVEKEELDFQFDEELEVPTSGRVNNFTENFSDDESDYELSDRDVNKILIVTQVGHRAPKHEGYDRTGEWTTRTKITQDLEQVINDGLTNYEEEIWTQDSRTFANYKTVNVISQEDFEKIAPKSTKKTQQEVPPPPPPPYEEDLNASNISAGGHRRARFYAAPRSEMIDPRTPRKRKTRHSSNPPVEFHVGWVMDTVEHRPRTSSMGSSAGTSPTASSYGSSVPQSLPVFQHPSHALLKENGFTQQAYHKYQSRCLKERRRMGSGQSQEMNTLFRFWSFFLRENFNKTMYNDFRQLALEDAKAGFRYGLECLFRFYSYGLEKKFRPHLYEDFQTETMADYESGQLYGLEKFWAFLKYYKHSDKLNVDPKLNEYLLKFKTIEDFRVVEPEINEMLQGVGTLKSGADARRHRSISESEGVAGAGRNRRNTTIPNRSDYFGNQYHGNHASSSSLSSSSQQQHQHQQQRRRTGSFGTGRVRSGSLGNKPQIVHRQRKSSSNDTNHSVNANQPGNFRNKPSRQSAGSSGSTNNAHVQKETTQLKSEKLTSSNNAGAGASAAGTASNNAPSNTKTGQQSTQQNSKLDNQPKKS</sequence>
<dbReference type="InterPro" id="IPR006630">
    <property type="entry name" value="La_HTH"/>
</dbReference>
<feature type="region of interest" description="Disordered" evidence="4">
    <location>
        <begin position="748"/>
        <end position="768"/>
    </location>
</feature>
<dbReference type="SUPFAM" id="SSF46785">
    <property type="entry name" value="Winged helix' DNA-binding domain"/>
    <property type="match status" value="1"/>
</dbReference>
<dbReference type="GO" id="GO:0045727">
    <property type="term" value="P:positive regulation of translation"/>
    <property type="evidence" value="ECO:0007669"/>
    <property type="project" value="TreeGrafter"/>
</dbReference>
<dbReference type="Pfam" id="PF05383">
    <property type="entry name" value="La"/>
    <property type="match status" value="1"/>
</dbReference>
<feature type="region of interest" description="Disordered" evidence="4">
    <location>
        <begin position="1170"/>
        <end position="1356"/>
    </location>
</feature>
<dbReference type="InterPro" id="IPR036390">
    <property type="entry name" value="WH_DNA-bd_sf"/>
</dbReference>
<keyword evidence="7" id="KW-1185">Reference proteome</keyword>
<feature type="compositionally biased region" description="Polar residues" evidence="4">
    <location>
        <begin position="1337"/>
        <end position="1350"/>
    </location>
</feature>
<feature type="compositionally biased region" description="Basic and acidic residues" evidence="4">
    <location>
        <begin position="52"/>
        <end position="73"/>
    </location>
</feature>
<evidence type="ECO:0000256" key="2">
    <source>
        <dbReference type="ARBA" id="ARBA00072183"/>
    </source>
</evidence>
<dbReference type="OrthoDB" id="340227at2759"/>
<dbReference type="PANTHER" id="PTHR22792:SF132">
    <property type="entry name" value="LA-RELATED PROTEIN 1"/>
    <property type="match status" value="1"/>
</dbReference>
<feature type="compositionally biased region" description="Basic and acidic residues" evidence="4">
    <location>
        <begin position="201"/>
        <end position="221"/>
    </location>
</feature>
<feature type="compositionally biased region" description="Low complexity" evidence="4">
    <location>
        <begin position="972"/>
        <end position="991"/>
    </location>
</feature>
<evidence type="ECO:0000256" key="3">
    <source>
        <dbReference type="PROSITE-ProRule" id="PRU00332"/>
    </source>
</evidence>
<feature type="region of interest" description="Disordered" evidence="4">
    <location>
        <begin position="970"/>
        <end position="994"/>
    </location>
</feature>
<dbReference type="FunCoup" id="A0A7R8UP55">
    <property type="interactions" value="582"/>
</dbReference>
<dbReference type="OMA" id="PTVWPIS"/>
<feature type="compositionally biased region" description="Low complexity" evidence="4">
    <location>
        <begin position="14"/>
        <end position="23"/>
    </location>
</feature>
<dbReference type="PANTHER" id="PTHR22792">
    <property type="entry name" value="LUPUS LA PROTEIN-RELATED"/>
    <property type="match status" value="1"/>
</dbReference>
<dbReference type="FunFam" id="1.10.10.10:FF:000131">
    <property type="entry name" value="la-related protein 1B isoform X2"/>
    <property type="match status" value="1"/>
</dbReference>
<dbReference type="Proteomes" id="UP000594454">
    <property type="component" value="Chromosome 3"/>
</dbReference>
<feature type="compositionally biased region" description="Polar residues" evidence="4">
    <location>
        <begin position="360"/>
        <end position="371"/>
    </location>
</feature>
<feature type="compositionally biased region" description="Low complexity" evidence="4">
    <location>
        <begin position="1313"/>
        <end position="1336"/>
    </location>
</feature>